<reference evidence="6 7" key="1">
    <citation type="submission" date="2015-10" db="EMBL/GenBank/DDBJ databases">
        <title>Transcriptomic analysis of a linuron degrading triple-species bacterial consortium.</title>
        <authorList>
            <person name="Albers P."/>
        </authorList>
    </citation>
    <scope>NUCLEOTIDE SEQUENCE [LARGE SCALE GENOMIC DNA]</scope>
    <source>
        <strain evidence="6 7">WDL6</strain>
    </source>
</reference>
<dbReference type="InterPro" id="IPR014721">
    <property type="entry name" value="Ribsml_uS5_D2-typ_fold_subgr"/>
</dbReference>
<evidence type="ECO:0000259" key="5">
    <source>
        <dbReference type="Pfam" id="PF08544"/>
    </source>
</evidence>
<feature type="domain" description="GHMP kinase N-terminal" evidence="4">
    <location>
        <begin position="79"/>
        <end position="151"/>
    </location>
</feature>
<dbReference type="InterPro" id="IPR004422">
    <property type="entry name" value="RFAP_synthase"/>
</dbReference>
<sequence>MPPLADAMQSEAPGQKSTARPEAVRVEAAARLHLGFLDLNGSLGRLFGSIGLAINRPRTELVLRRSDVFRGDGPDHERAVRQLQRFAKLFDLTSSYEISIKNAIPPHAGLGSGTQLAVAAGVALAALEGIDITPTRLGEVVDRGARSAIGIASFERGGFIVDGGKGGSDRAPPIMIRTDFPEAWRALLVTDPKASGVHGEAETNAFATLPPLPDAAAASVCRLVLMQLVPALMEEEIEPFGDALTEIQKIVGGHFAAAQGGSPWTSPAVGRVVEALRANGAIGIGQSSWGPTGFAFAASQEIAQRLYDSSIELARGVGLEIMIVEGRNRGATIEKITNT</sequence>
<dbReference type="SUPFAM" id="SSF54211">
    <property type="entry name" value="Ribosomal protein S5 domain 2-like"/>
    <property type="match status" value="1"/>
</dbReference>
<dbReference type="PATRIC" id="fig|121290.4.peg.2821"/>
<dbReference type="NCBIfam" id="TIGR00144">
    <property type="entry name" value="beta_RFAP_syn"/>
    <property type="match status" value="1"/>
</dbReference>
<organism evidence="6 7">
    <name type="scientific">Hyphomicrobium sulfonivorans</name>
    <dbReference type="NCBI Taxonomy" id="121290"/>
    <lineage>
        <taxon>Bacteria</taxon>
        <taxon>Pseudomonadati</taxon>
        <taxon>Pseudomonadota</taxon>
        <taxon>Alphaproteobacteria</taxon>
        <taxon>Hyphomicrobiales</taxon>
        <taxon>Hyphomicrobiaceae</taxon>
        <taxon>Hyphomicrobium</taxon>
    </lineage>
</organism>
<evidence type="ECO:0000256" key="1">
    <source>
        <dbReference type="ARBA" id="ARBA00022679"/>
    </source>
</evidence>
<evidence type="ECO:0000256" key="2">
    <source>
        <dbReference type="ARBA" id="ARBA00022777"/>
    </source>
</evidence>
<keyword evidence="2" id="KW-0418">Kinase</keyword>
<gene>
    <name evidence="6" type="ORF">APY04_1577</name>
</gene>
<dbReference type="GO" id="GO:0005524">
    <property type="term" value="F:ATP binding"/>
    <property type="evidence" value="ECO:0007669"/>
    <property type="project" value="InterPro"/>
</dbReference>
<protein>
    <submittedName>
        <fullName evidence="6">Beta-ribofuranosylaminobenzene 5'-phosphate synthase</fullName>
    </submittedName>
</protein>
<dbReference type="AlphaFoldDB" id="A0A120CWK5"/>
<dbReference type="RefSeq" id="WP_245281869.1">
    <property type="nucleotide sequence ID" value="NZ_LMTR01000045.1"/>
</dbReference>
<dbReference type="Proteomes" id="UP000059074">
    <property type="component" value="Unassembled WGS sequence"/>
</dbReference>
<dbReference type="PANTHER" id="PTHR20861">
    <property type="entry name" value="HOMOSERINE/4-DIPHOSPHOCYTIDYL-2-C-METHYL-D-ERYTHRITOL KINASE"/>
    <property type="match status" value="1"/>
</dbReference>
<dbReference type="PANTHER" id="PTHR20861:SF6">
    <property type="entry name" value="BETA-RIBOFURANOSYLPHENOL 5'-PHOSPHATE SYNTHASE"/>
    <property type="match status" value="1"/>
</dbReference>
<dbReference type="STRING" id="121290.APY04_1577"/>
<dbReference type="PIRSF" id="PIRSF004884">
    <property type="entry name" value="Sugar_kin_arch"/>
    <property type="match status" value="1"/>
</dbReference>
<dbReference type="Gene3D" id="3.30.230.10">
    <property type="match status" value="1"/>
</dbReference>
<dbReference type="Pfam" id="PF08544">
    <property type="entry name" value="GHMP_kinases_C"/>
    <property type="match status" value="1"/>
</dbReference>
<name>A0A120CWK5_HYPSL</name>
<accession>A0A120CWK5</accession>
<keyword evidence="1" id="KW-0808">Transferase</keyword>
<dbReference type="GO" id="GO:0016301">
    <property type="term" value="F:kinase activity"/>
    <property type="evidence" value="ECO:0007669"/>
    <property type="project" value="UniProtKB-KW"/>
</dbReference>
<comment type="caution">
    <text evidence="6">The sequence shown here is derived from an EMBL/GenBank/DDBJ whole genome shotgun (WGS) entry which is preliminary data.</text>
</comment>
<evidence type="ECO:0000259" key="4">
    <source>
        <dbReference type="Pfam" id="PF00288"/>
    </source>
</evidence>
<evidence type="ECO:0000313" key="6">
    <source>
        <dbReference type="EMBL" id="KWT69494.1"/>
    </source>
</evidence>
<dbReference type="InterPro" id="IPR020568">
    <property type="entry name" value="Ribosomal_Su5_D2-typ_SF"/>
</dbReference>
<dbReference type="EMBL" id="LMTR01000045">
    <property type="protein sequence ID" value="KWT69494.1"/>
    <property type="molecule type" value="Genomic_DNA"/>
</dbReference>
<dbReference type="Pfam" id="PF00288">
    <property type="entry name" value="GHMP_kinases_N"/>
    <property type="match status" value="1"/>
</dbReference>
<evidence type="ECO:0000313" key="7">
    <source>
        <dbReference type="Proteomes" id="UP000059074"/>
    </source>
</evidence>
<evidence type="ECO:0000256" key="3">
    <source>
        <dbReference type="SAM" id="MobiDB-lite"/>
    </source>
</evidence>
<feature type="domain" description="GHMP kinase C-terminal" evidence="5">
    <location>
        <begin position="229"/>
        <end position="308"/>
    </location>
</feature>
<dbReference type="InterPro" id="IPR013750">
    <property type="entry name" value="GHMP_kinase_C_dom"/>
</dbReference>
<proteinExistence type="predicted"/>
<keyword evidence="7" id="KW-1185">Reference proteome</keyword>
<feature type="region of interest" description="Disordered" evidence="3">
    <location>
        <begin position="1"/>
        <end position="21"/>
    </location>
</feature>
<dbReference type="InterPro" id="IPR006204">
    <property type="entry name" value="GHMP_kinase_N_dom"/>
</dbReference>